<dbReference type="InterPro" id="IPR003959">
    <property type="entry name" value="ATPase_AAA_core"/>
</dbReference>
<evidence type="ECO:0000259" key="4">
    <source>
        <dbReference type="SMART" id="SM00382"/>
    </source>
</evidence>
<dbReference type="PANTHER" id="PTHR43392:SF2">
    <property type="entry name" value="AAA-TYPE ATPASE FAMILY PROTEIN _ ANKYRIN REPEAT FAMILY PROTEIN"/>
    <property type="match status" value="1"/>
</dbReference>
<dbReference type="CDD" id="cd00009">
    <property type="entry name" value="AAA"/>
    <property type="match status" value="1"/>
</dbReference>
<protein>
    <recommendedName>
        <fullName evidence="4">AAA+ ATPase domain-containing protein</fullName>
    </recommendedName>
</protein>
<feature type="domain" description="AAA+ ATPase" evidence="4">
    <location>
        <begin position="156"/>
        <end position="294"/>
    </location>
</feature>
<keyword evidence="2" id="KW-0547">Nucleotide-binding</keyword>
<dbReference type="InterPro" id="IPR000641">
    <property type="entry name" value="CbxX/CfxQ"/>
</dbReference>
<name>A0A6C0IP86_9ZZZZ</name>
<dbReference type="PRINTS" id="PR00819">
    <property type="entry name" value="CBXCFQXSUPER"/>
</dbReference>
<evidence type="ECO:0000256" key="3">
    <source>
        <dbReference type="ARBA" id="ARBA00022840"/>
    </source>
</evidence>
<dbReference type="SMART" id="SM00382">
    <property type="entry name" value="AAA"/>
    <property type="match status" value="1"/>
</dbReference>
<dbReference type="EMBL" id="MN740220">
    <property type="protein sequence ID" value="QHT94400.1"/>
    <property type="molecule type" value="Genomic_DNA"/>
</dbReference>
<evidence type="ECO:0000256" key="1">
    <source>
        <dbReference type="ARBA" id="ARBA00010378"/>
    </source>
</evidence>
<dbReference type="GO" id="GO:0005524">
    <property type="term" value="F:ATP binding"/>
    <property type="evidence" value="ECO:0007669"/>
    <property type="project" value="UniProtKB-KW"/>
</dbReference>
<proteinExistence type="inferred from homology"/>
<dbReference type="PANTHER" id="PTHR43392">
    <property type="entry name" value="AAA-TYPE ATPASE FAMILY PROTEIN / ANKYRIN REPEAT FAMILY PROTEIN"/>
    <property type="match status" value="1"/>
</dbReference>
<dbReference type="FunFam" id="3.40.50.300:FF:000216">
    <property type="entry name" value="Type VII secretion ATPase EccA"/>
    <property type="match status" value="1"/>
</dbReference>
<dbReference type="Pfam" id="PF00004">
    <property type="entry name" value="AAA"/>
    <property type="match status" value="1"/>
</dbReference>
<organism evidence="5">
    <name type="scientific">viral metagenome</name>
    <dbReference type="NCBI Taxonomy" id="1070528"/>
    <lineage>
        <taxon>unclassified sequences</taxon>
        <taxon>metagenomes</taxon>
        <taxon>organismal metagenomes</taxon>
    </lineage>
</organism>
<dbReference type="InterPro" id="IPR027417">
    <property type="entry name" value="P-loop_NTPase"/>
</dbReference>
<dbReference type="InterPro" id="IPR003593">
    <property type="entry name" value="AAA+_ATPase"/>
</dbReference>
<dbReference type="GO" id="GO:0016887">
    <property type="term" value="F:ATP hydrolysis activity"/>
    <property type="evidence" value="ECO:0007669"/>
    <property type="project" value="InterPro"/>
</dbReference>
<dbReference type="InterPro" id="IPR050773">
    <property type="entry name" value="CbxX/CfxQ_RuBisCO_ESX"/>
</dbReference>
<sequence>MSINKSKNFITFLDNYSNTSQLSYPDYSTLLYQTTQEYNMMDTNLESEFNCYVNWQKKHNLDISIKKDTAKKNKHKKKSMTINTDIHTLNDLVVLIDTNPYDEDTEYNIDLKQLHDIQNELKDLNNMVGLEELKTSVLNQLFYFIQNLHIGENNSDYKHTVLFGPPGTGKTEIAKIIGKLYSKIGVLTSNKFKKVTRNDLIAGYLGQTAIKTKKVISECLGGVLFIDEAYSLINKDQNDSFSQECIDVLCEALSDHKNDLMVIIAGYEDELENTFFKANRGLESRFIWRFKIDSYNSKELLLIFTKMVQDQGWKLEPGCINDNWFEQHIDTFKHFGRDIEIFLTNIKISHGRRIYGNNNNKKLITSNDIQNGYENFVTNRKKKDQQVPSLYSMYC</sequence>
<dbReference type="Gene3D" id="3.40.50.300">
    <property type="entry name" value="P-loop containing nucleotide triphosphate hydrolases"/>
    <property type="match status" value="1"/>
</dbReference>
<keyword evidence="3" id="KW-0067">ATP-binding</keyword>
<reference evidence="5" key="1">
    <citation type="journal article" date="2020" name="Nature">
        <title>Giant virus diversity and host interactions through global metagenomics.</title>
        <authorList>
            <person name="Schulz F."/>
            <person name="Roux S."/>
            <person name="Paez-Espino D."/>
            <person name="Jungbluth S."/>
            <person name="Walsh D.A."/>
            <person name="Denef V.J."/>
            <person name="McMahon K.D."/>
            <person name="Konstantinidis K.T."/>
            <person name="Eloe-Fadrosh E.A."/>
            <person name="Kyrpides N.C."/>
            <person name="Woyke T."/>
        </authorList>
    </citation>
    <scope>NUCLEOTIDE SEQUENCE</scope>
    <source>
        <strain evidence="5">GVMAG-M-3300024258-28</strain>
    </source>
</reference>
<accession>A0A6C0IP86</accession>
<comment type="similarity">
    <text evidence="1">Belongs to the CbxX/CfxQ family.</text>
</comment>
<dbReference type="AlphaFoldDB" id="A0A6C0IP86"/>
<evidence type="ECO:0000256" key="2">
    <source>
        <dbReference type="ARBA" id="ARBA00022741"/>
    </source>
</evidence>
<evidence type="ECO:0000313" key="5">
    <source>
        <dbReference type="EMBL" id="QHT94400.1"/>
    </source>
</evidence>
<dbReference type="SUPFAM" id="SSF52540">
    <property type="entry name" value="P-loop containing nucleoside triphosphate hydrolases"/>
    <property type="match status" value="1"/>
</dbReference>